<dbReference type="Gene3D" id="3.40.30.10">
    <property type="entry name" value="Glutaredoxin"/>
    <property type="match status" value="1"/>
</dbReference>
<dbReference type="RefSeq" id="WP_152193181.1">
    <property type="nucleotide sequence ID" value="NZ_VUKD01000001.1"/>
</dbReference>
<comment type="caution">
    <text evidence="7">The sequence shown here is derived from an EMBL/GenBank/DDBJ whole genome shotgun (WGS) entry which is preliminary data.</text>
</comment>
<sequence>MSKNVKFSAALVAVFVAVVALAVVLVGRAGSDPTAVAESDELAAAPVVRENSHRLSTASDGRVTLVEFLDFECEACGAAYPFVEQLRDDYADQVTFVARYFPLPGHANAENAALAVEAAAQQGQFEAMYQRMFETQAEWGEQQTSEADLFRTFAEDLGLDMAAYDKAVADPATLERVQQDVSDGLALGVQATPTFFLDGEMIAPASPDEFRALIDAALEG</sequence>
<dbReference type="InterPro" id="IPR036249">
    <property type="entry name" value="Thioredoxin-like_sf"/>
</dbReference>
<dbReference type="AlphaFoldDB" id="A0A6N7ERT8"/>
<dbReference type="InterPro" id="IPR013766">
    <property type="entry name" value="Thioredoxin_domain"/>
</dbReference>
<keyword evidence="5" id="KW-0676">Redox-active center</keyword>
<evidence type="ECO:0000256" key="3">
    <source>
        <dbReference type="ARBA" id="ARBA00023002"/>
    </source>
</evidence>
<evidence type="ECO:0000256" key="2">
    <source>
        <dbReference type="ARBA" id="ARBA00022729"/>
    </source>
</evidence>
<dbReference type="GO" id="GO:0016491">
    <property type="term" value="F:oxidoreductase activity"/>
    <property type="evidence" value="ECO:0007669"/>
    <property type="project" value="UniProtKB-KW"/>
</dbReference>
<keyword evidence="4" id="KW-1015">Disulfide bond</keyword>
<dbReference type="EMBL" id="WHPC01000053">
    <property type="protein sequence ID" value="MPV37894.1"/>
    <property type="molecule type" value="Genomic_DNA"/>
</dbReference>
<dbReference type="PANTHER" id="PTHR13887:SF14">
    <property type="entry name" value="DISULFIDE BOND FORMATION PROTEIN D"/>
    <property type="match status" value="1"/>
</dbReference>
<evidence type="ECO:0000259" key="6">
    <source>
        <dbReference type="PROSITE" id="PS51352"/>
    </source>
</evidence>
<dbReference type="PROSITE" id="PS51352">
    <property type="entry name" value="THIOREDOXIN_2"/>
    <property type="match status" value="1"/>
</dbReference>
<keyword evidence="8" id="KW-1185">Reference proteome</keyword>
<dbReference type="Proteomes" id="UP000437709">
    <property type="component" value="Unassembled WGS sequence"/>
</dbReference>
<comment type="similarity">
    <text evidence="1">Belongs to the thioredoxin family. DsbA subfamily.</text>
</comment>
<evidence type="ECO:0000256" key="4">
    <source>
        <dbReference type="ARBA" id="ARBA00023157"/>
    </source>
</evidence>
<protein>
    <submittedName>
        <fullName evidence="7">Thioredoxin domain-containing protein</fullName>
    </submittedName>
</protein>
<dbReference type="Pfam" id="PF13462">
    <property type="entry name" value="Thioredoxin_4"/>
    <property type="match status" value="1"/>
</dbReference>
<organism evidence="7 8">
    <name type="scientific">Georgenia subflava</name>
    <dbReference type="NCBI Taxonomy" id="1622177"/>
    <lineage>
        <taxon>Bacteria</taxon>
        <taxon>Bacillati</taxon>
        <taxon>Actinomycetota</taxon>
        <taxon>Actinomycetes</taxon>
        <taxon>Micrococcales</taxon>
        <taxon>Bogoriellaceae</taxon>
        <taxon>Georgenia</taxon>
    </lineage>
</organism>
<reference evidence="7 8" key="1">
    <citation type="submission" date="2019-10" db="EMBL/GenBank/DDBJ databases">
        <title>Georgenia wutianyii sp. nov. and Georgenia yuyongxinii sp. nov. isolated from plateau pika (Ochotona curzoniae) in the Qinghai-Tibet plateau of China.</title>
        <authorList>
            <person name="Tian Z."/>
        </authorList>
    </citation>
    <scope>NUCLEOTIDE SEQUENCE [LARGE SCALE GENOMIC DNA]</scope>
    <source>
        <strain evidence="7 8">JCM 19765</strain>
    </source>
</reference>
<dbReference type="InterPro" id="IPR012336">
    <property type="entry name" value="Thioredoxin-like_fold"/>
</dbReference>
<accession>A0A6N7ERT8</accession>
<keyword evidence="3" id="KW-0560">Oxidoreductase</keyword>
<keyword evidence="2" id="KW-0732">Signal</keyword>
<proteinExistence type="inferred from homology"/>
<feature type="domain" description="Thioredoxin" evidence="6">
    <location>
        <begin position="24"/>
        <end position="219"/>
    </location>
</feature>
<evidence type="ECO:0000256" key="1">
    <source>
        <dbReference type="ARBA" id="ARBA00005791"/>
    </source>
</evidence>
<evidence type="ECO:0000313" key="8">
    <source>
        <dbReference type="Proteomes" id="UP000437709"/>
    </source>
</evidence>
<evidence type="ECO:0000256" key="5">
    <source>
        <dbReference type="ARBA" id="ARBA00023284"/>
    </source>
</evidence>
<gene>
    <name evidence="7" type="ORF">GB881_12720</name>
</gene>
<name>A0A6N7ERT8_9MICO</name>
<dbReference type="SUPFAM" id="SSF52833">
    <property type="entry name" value="Thioredoxin-like"/>
    <property type="match status" value="1"/>
</dbReference>
<evidence type="ECO:0000313" key="7">
    <source>
        <dbReference type="EMBL" id="MPV37894.1"/>
    </source>
</evidence>
<dbReference type="PANTHER" id="PTHR13887">
    <property type="entry name" value="GLUTATHIONE S-TRANSFERASE KAPPA"/>
    <property type="match status" value="1"/>
</dbReference>